<evidence type="ECO:0000256" key="5">
    <source>
        <dbReference type="SAM" id="Phobius"/>
    </source>
</evidence>
<feature type="domain" description="Inositolphosphotransferase Aur1/Ipt1" evidence="6">
    <location>
        <begin position="46"/>
        <end position="225"/>
    </location>
</feature>
<accession>A0A3A9YML3</accession>
<dbReference type="InterPro" id="IPR052185">
    <property type="entry name" value="IPC_Synthase-Related"/>
</dbReference>
<evidence type="ECO:0000256" key="4">
    <source>
        <dbReference type="ARBA" id="ARBA00023136"/>
    </source>
</evidence>
<reference evidence="7 8" key="1">
    <citation type="submission" date="2018-09" db="EMBL/GenBank/DDBJ databases">
        <title>Micromonospora sp. nov. MS1-9, isolated from a root of Musa sp.</title>
        <authorList>
            <person name="Kuncharoen N."/>
            <person name="Kudo T."/>
            <person name="Ohkuma M."/>
            <person name="Yuki M."/>
            <person name="Tanasupawat S."/>
        </authorList>
    </citation>
    <scope>NUCLEOTIDE SEQUENCE [LARGE SCALE GENOMIC DNA]</scope>
    <source>
        <strain evidence="7 8">MS1-9</strain>
    </source>
</reference>
<proteinExistence type="predicted"/>
<dbReference type="EMBL" id="RAZT01000001">
    <property type="protein sequence ID" value="RKN36574.1"/>
    <property type="molecule type" value="Genomic_DNA"/>
</dbReference>
<evidence type="ECO:0000313" key="8">
    <source>
        <dbReference type="Proteomes" id="UP000275865"/>
    </source>
</evidence>
<dbReference type="Pfam" id="PF14378">
    <property type="entry name" value="PAP2_3"/>
    <property type="match status" value="1"/>
</dbReference>
<evidence type="ECO:0000259" key="6">
    <source>
        <dbReference type="Pfam" id="PF14378"/>
    </source>
</evidence>
<evidence type="ECO:0000256" key="2">
    <source>
        <dbReference type="ARBA" id="ARBA00022692"/>
    </source>
</evidence>
<comment type="subcellular location">
    <subcellularLocation>
        <location evidence="1">Membrane</location>
        <topology evidence="1">Multi-pass membrane protein</topology>
    </subcellularLocation>
</comment>
<evidence type="ECO:0000256" key="1">
    <source>
        <dbReference type="ARBA" id="ARBA00004141"/>
    </source>
</evidence>
<dbReference type="GO" id="GO:0016020">
    <property type="term" value="C:membrane"/>
    <property type="evidence" value="ECO:0007669"/>
    <property type="project" value="UniProtKB-SubCell"/>
</dbReference>
<keyword evidence="4 5" id="KW-0472">Membrane</keyword>
<keyword evidence="2 5" id="KW-0812">Transmembrane</keyword>
<evidence type="ECO:0000313" key="7">
    <source>
        <dbReference type="EMBL" id="RKN36574.1"/>
    </source>
</evidence>
<keyword evidence="3 5" id="KW-1133">Transmembrane helix</keyword>
<dbReference type="CDD" id="cd03386">
    <property type="entry name" value="PAP2_Aur1_like"/>
    <property type="match status" value="1"/>
</dbReference>
<protein>
    <submittedName>
        <fullName evidence="7">Inositol phosphorylceramide synthase</fullName>
    </submittedName>
</protein>
<comment type="caution">
    <text evidence="7">The sequence shown here is derived from an EMBL/GenBank/DDBJ whole genome shotgun (WGS) entry which is preliminary data.</text>
</comment>
<feature type="transmembrane region" description="Helical" evidence="5">
    <location>
        <begin position="161"/>
        <end position="180"/>
    </location>
</feature>
<dbReference type="AlphaFoldDB" id="A0A3A9YML3"/>
<name>A0A3A9YML3_9ACTN</name>
<feature type="transmembrane region" description="Helical" evidence="5">
    <location>
        <begin position="16"/>
        <end position="33"/>
    </location>
</feature>
<dbReference type="RefSeq" id="WP_120687855.1">
    <property type="nucleotide sequence ID" value="NZ_RAZT01000001.1"/>
</dbReference>
<organism evidence="7 8">
    <name type="scientific">Micromonospora musae</name>
    <dbReference type="NCBI Taxonomy" id="1894970"/>
    <lineage>
        <taxon>Bacteria</taxon>
        <taxon>Bacillati</taxon>
        <taxon>Actinomycetota</taxon>
        <taxon>Actinomycetes</taxon>
        <taxon>Micromonosporales</taxon>
        <taxon>Micromonosporaceae</taxon>
        <taxon>Micromonospora</taxon>
    </lineage>
</organism>
<dbReference type="InterPro" id="IPR026841">
    <property type="entry name" value="Aur1/Ipt1"/>
</dbReference>
<dbReference type="PANTHER" id="PTHR31310">
    <property type="match status" value="1"/>
</dbReference>
<gene>
    <name evidence="7" type="ORF">D7044_02780</name>
</gene>
<feature type="transmembrane region" description="Helical" evidence="5">
    <location>
        <begin position="105"/>
        <end position="124"/>
    </location>
</feature>
<feature type="transmembrane region" description="Helical" evidence="5">
    <location>
        <begin position="79"/>
        <end position="98"/>
    </location>
</feature>
<dbReference type="Proteomes" id="UP000275865">
    <property type="component" value="Unassembled WGS sequence"/>
</dbReference>
<feature type="transmembrane region" description="Helical" evidence="5">
    <location>
        <begin position="187"/>
        <end position="204"/>
    </location>
</feature>
<dbReference type="PANTHER" id="PTHR31310:SF7">
    <property type="entry name" value="PA-PHOSPHATASE RELATED-FAMILY PROTEIN DDB_G0268928"/>
    <property type="match status" value="1"/>
</dbReference>
<sequence>MGADDRGKRPHPLRELLLVAALFLAYKIGRLFVVGDLSTAYDNATHIWALERTLALPDEATLQQGVLPHDGLVRAANRYYASVHFPATGALLLFTYLFRPALYRWARTLLAVLTAVGFAIQALVPMAPPRLLSATGVLDTGQLVGPRAYGDPATDTLSNQYAAMPSLHVGWATVVAIVLIAAGRSRWCWLWLLHPLLTLSIVVLTGNHYWLDAVAALALLGVIVLVVPRPRTALARATTPAATRAGPVPVPAAVPVAGTRLAPDGYWPTSPVRQAGRWQSRDDLVVGVRAADRAAPTVDLPALAELVRRTGPRRLDLRQGDLERGIVVAGDHEHRQYLG</sequence>
<feature type="transmembrane region" description="Helical" evidence="5">
    <location>
        <begin position="210"/>
        <end position="227"/>
    </location>
</feature>
<evidence type="ECO:0000256" key="3">
    <source>
        <dbReference type="ARBA" id="ARBA00022989"/>
    </source>
</evidence>